<evidence type="ECO:0000256" key="12">
    <source>
        <dbReference type="ARBA" id="ARBA00044519"/>
    </source>
</evidence>
<dbReference type="EMBL" id="CAJNOC010000317">
    <property type="protein sequence ID" value="CAF0743869.1"/>
    <property type="molecule type" value="Genomic_DNA"/>
</dbReference>
<evidence type="ECO:0000256" key="7">
    <source>
        <dbReference type="ARBA" id="ARBA00022842"/>
    </source>
</evidence>
<feature type="binding site" evidence="15">
    <location>
        <position position="75"/>
    </location>
    <ligand>
        <name>Mg(2+)</name>
        <dbReference type="ChEBI" id="CHEBI:18420"/>
        <label>1</label>
        <note>catalytic</note>
    </ligand>
</feature>
<dbReference type="FunFam" id="3.30.540.10:FF:000012">
    <property type="entry name" value="Blast:Putative inositol monophosphatase 3"/>
    <property type="match status" value="1"/>
</dbReference>
<dbReference type="AlphaFoldDB" id="A0A813P5J7"/>
<dbReference type="Pfam" id="PF00459">
    <property type="entry name" value="Inositol_P"/>
    <property type="match status" value="1"/>
</dbReference>
<evidence type="ECO:0000313" key="16">
    <source>
        <dbReference type="EMBL" id="CAF0743869.1"/>
    </source>
</evidence>
<gene>
    <name evidence="16" type="ORF">OXX778_LOCUS3539</name>
</gene>
<dbReference type="GO" id="GO:0004441">
    <property type="term" value="F:inositol-1,4-bisphosphate 1-phosphatase activity"/>
    <property type="evidence" value="ECO:0007669"/>
    <property type="project" value="UniProtKB-EC"/>
</dbReference>
<dbReference type="PROSITE" id="PS00630">
    <property type="entry name" value="IMP_2"/>
    <property type="match status" value="1"/>
</dbReference>
<keyword evidence="6" id="KW-0378">Hydrolase</keyword>
<evidence type="ECO:0000256" key="6">
    <source>
        <dbReference type="ARBA" id="ARBA00022801"/>
    </source>
</evidence>
<comment type="catalytic activity">
    <reaction evidence="11">
        <text>1D-myo-inositol 1,4-bisphosphate + H2O = 1D-myo-inositol 4-phosphate + phosphate</text>
        <dbReference type="Rhea" id="RHEA:15553"/>
        <dbReference type="ChEBI" id="CHEBI:15377"/>
        <dbReference type="ChEBI" id="CHEBI:43474"/>
        <dbReference type="ChEBI" id="CHEBI:58282"/>
        <dbReference type="ChEBI" id="CHEBI:58469"/>
        <dbReference type="EC" id="3.1.3.57"/>
    </reaction>
    <physiologicalReaction direction="left-to-right" evidence="11">
        <dbReference type="Rhea" id="RHEA:15554"/>
    </physiologicalReaction>
</comment>
<evidence type="ECO:0000256" key="1">
    <source>
        <dbReference type="ARBA" id="ARBA00001946"/>
    </source>
</evidence>
<dbReference type="OrthoDB" id="411145at2759"/>
<dbReference type="PROSITE" id="PS00629">
    <property type="entry name" value="IMP_1"/>
    <property type="match status" value="1"/>
</dbReference>
<dbReference type="EC" id="3.1.3.7" evidence="3"/>
<comment type="catalytic activity">
    <reaction evidence="10">
        <text>1D-myo-inositol 1,3,4-trisphosphate + H2O = 1D-myo-inositol 3,4-bisphosphate + phosphate</text>
        <dbReference type="Rhea" id="RHEA:70319"/>
        <dbReference type="ChEBI" id="CHEBI:15377"/>
        <dbReference type="ChEBI" id="CHEBI:43474"/>
        <dbReference type="ChEBI" id="CHEBI:58414"/>
        <dbReference type="ChEBI" id="CHEBI:83241"/>
    </reaction>
    <physiologicalReaction direction="left-to-right" evidence="10">
        <dbReference type="Rhea" id="RHEA:70320"/>
    </physiologicalReaction>
</comment>
<dbReference type="PANTHER" id="PTHR43028">
    <property type="entry name" value="3'(2'),5'-BISPHOSPHATE NUCLEOTIDASE 1"/>
    <property type="match status" value="1"/>
</dbReference>
<dbReference type="Proteomes" id="UP000663879">
    <property type="component" value="Unassembled WGS sequence"/>
</dbReference>
<evidence type="ECO:0000256" key="15">
    <source>
        <dbReference type="PIRSR" id="PIRSR600760-2"/>
    </source>
</evidence>
<evidence type="ECO:0000256" key="13">
    <source>
        <dbReference type="ARBA" id="ARBA00044544"/>
    </source>
</evidence>
<dbReference type="EC" id="3.1.3.57" evidence="12"/>
<dbReference type="GO" id="GO:0005737">
    <property type="term" value="C:cytoplasm"/>
    <property type="evidence" value="ECO:0007669"/>
    <property type="project" value="UniProtKB-ARBA"/>
</dbReference>
<keyword evidence="7 15" id="KW-0460">Magnesium</keyword>
<dbReference type="InterPro" id="IPR020583">
    <property type="entry name" value="Inositol_monoP_metal-BS"/>
</dbReference>
<comment type="similarity">
    <text evidence="2">Belongs to the inositol monophosphatase superfamily.</text>
</comment>
<evidence type="ECO:0000256" key="4">
    <source>
        <dbReference type="ARBA" id="ARBA00022671"/>
    </source>
</evidence>
<dbReference type="Gene3D" id="3.30.540.10">
    <property type="entry name" value="Fructose-1,6-Bisphosphatase, subunit A, domain 1"/>
    <property type="match status" value="1"/>
</dbReference>
<dbReference type="InterPro" id="IPR020550">
    <property type="entry name" value="Inositol_monophosphatase_CS"/>
</dbReference>
<feature type="binding site" evidence="15">
    <location>
        <position position="120"/>
    </location>
    <ligand>
        <name>Mg(2+)</name>
        <dbReference type="ChEBI" id="CHEBI:18420"/>
        <label>1</label>
        <note>catalytic</note>
    </ligand>
</feature>
<feature type="binding site" evidence="15">
    <location>
        <position position="121"/>
    </location>
    <ligand>
        <name>Mg(2+)</name>
        <dbReference type="ChEBI" id="CHEBI:18420"/>
        <label>1</label>
        <note>catalytic</note>
    </ligand>
</feature>
<keyword evidence="5 15" id="KW-0479">Metal-binding</keyword>
<evidence type="ECO:0000256" key="14">
    <source>
        <dbReference type="ARBA" id="ARBA00044554"/>
    </source>
</evidence>
<evidence type="ECO:0000256" key="2">
    <source>
        <dbReference type="ARBA" id="ARBA00009759"/>
    </source>
</evidence>
<dbReference type="InterPro" id="IPR050725">
    <property type="entry name" value="CysQ/Inositol_MonoPase"/>
</dbReference>
<evidence type="ECO:0000256" key="5">
    <source>
        <dbReference type="ARBA" id="ARBA00022723"/>
    </source>
</evidence>
<proteinExistence type="inferred from homology"/>
<dbReference type="SUPFAM" id="SSF56655">
    <property type="entry name" value="Carbohydrate phosphatase"/>
    <property type="match status" value="1"/>
</dbReference>
<feature type="binding site" evidence="15">
    <location>
        <position position="118"/>
    </location>
    <ligand>
        <name>Mg(2+)</name>
        <dbReference type="ChEBI" id="CHEBI:18420"/>
        <label>1</label>
        <note>catalytic</note>
    </ligand>
</feature>
<keyword evidence="4" id="KW-0452">Lithium</keyword>
<dbReference type="PANTHER" id="PTHR43028:SF5">
    <property type="entry name" value="3'(2'),5'-BISPHOSPHATE NUCLEOTIDASE 1"/>
    <property type="match status" value="1"/>
</dbReference>
<evidence type="ECO:0000313" key="17">
    <source>
        <dbReference type="Proteomes" id="UP000663879"/>
    </source>
</evidence>
<keyword evidence="17" id="KW-1185">Reference proteome</keyword>
<name>A0A813P5J7_9BILA</name>
<reference evidence="16" key="1">
    <citation type="submission" date="2021-02" db="EMBL/GenBank/DDBJ databases">
        <authorList>
            <person name="Nowell W R."/>
        </authorList>
    </citation>
    <scope>NUCLEOTIDE SEQUENCE</scope>
    <source>
        <strain evidence="16">Ploen Becks lab</strain>
    </source>
</reference>
<evidence type="ECO:0000256" key="8">
    <source>
        <dbReference type="ARBA" id="ARBA00040342"/>
    </source>
</evidence>
<feature type="binding site" evidence="15">
    <location>
        <position position="255"/>
    </location>
    <ligand>
        <name>Mg(2+)</name>
        <dbReference type="ChEBI" id="CHEBI:18420"/>
        <label>1</label>
        <note>catalytic</note>
    </ligand>
</feature>
<sequence>MSSLNNLPLLTRLIAATVQVSQKSARILREIKKSGELNVREKGVNDYVTKADFLSQLNIIKSLEKQFPKLRIYGEEGELKDNYTDLELSLNETVLKEAKNLPDIYQNLQEEDLLVWVDPLDGTKEYTMGYDVAQEVTVLIGVAYKGRPIAGVVNQPFYQFDKESDSYLSRVLWGIVGLGTFDLNNGKVNVEKSDENILRIVTTRSHMTDLVKKNLTQIPNSKMIHAGGAGYKALALVDGKADYYIYPKDGTKRWDTCGPEALIKALGGCMTDIFGNEYSYEKNAEILEENCNGIVFSLKEDNSEVIKYFTQDIKDQVLSEVNKLKQSKLNQ</sequence>
<dbReference type="Gene3D" id="3.40.190.80">
    <property type="match status" value="1"/>
</dbReference>
<evidence type="ECO:0000256" key="10">
    <source>
        <dbReference type="ARBA" id="ARBA00044465"/>
    </source>
</evidence>
<protein>
    <recommendedName>
        <fullName evidence="8">3'(2'),5'-bisphosphate nucleotidase 1</fullName>
        <ecNumber evidence="12">3.1.3.57</ecNumber>
        <ecNumber evidence="3">3.1.3.7</ecNumber>
    </recommendedName>
    <alternativeName>
        <fullName evidence="13">3'-phosphoadenosine 5'-phosphate phosphatase</fullName>
    </alternativeName>
    <alternativeName>
        <fullName evidence="9">Bisphosphate 3'-nucleotidase 1</fullName>
    </alternativeName>
    <alternativeName>
        <fullName evidence="14">Inositol-polyphosphate 1-phosphatase</fullName>
    </alternativeName>
</protein>
<comment type="caution">
    <text evidence="16">The sequence shown here is derived from an EMBL/GenBank/DDBJ whole genome shotgun (WGS) entry which is preliminary data.</text>
</comment>
<accession>A0A813P5J7</accession>
<comment type="cofactor">
    <cofactor evidence="1 15">
        <name>Mg(2+)</name>
        <dbReference type="ChEBI" id="CHEBI:18420"/>
    </cofactor>
</comment>
<evidence type="ECO:0000256" key="3">
    <source>
        <dbReference type="ARBA" id="ARBA00012633"/>
    </source>
</evidence>
<dbReference type="GO" id="GO:0008441">
    <property type="term" value="F:3'(2'),5'-bisphosphate nucleotidase activity"/>
    <property type="evidence" value="ECO:0007669"/>
    <property type="project" value="UniProtKB-EC"/>
</dbReference>
<dbReference type="InterPro" id="IPR000760">
    <property type="entry name" value="Inositol_monophosphatase-like"/>
</dbReference>
<evidence type="ECO:0000256" key="11">
    <source>
        <dbReference type="ARBA" id="ARBA00044478"/>
    </source>
</evidence>
<evidence type="ECO:0000256" key="9">
    <source>
        <dbReference type="ARBA" id="ARBA00041815"/>
    </source>
</evidence>
<dbReference type="GO" id="GO:0046854">
    <property type="term" value="P:phosphatidylinositol phosphate biosynthetic process"/>
    <property type="evidence" value="ECO:0007669"/>
    <property type="project" value="InterPro"/>
</dbReference>
<dbReference type="GO" id="GO:0046872">
    <property type="term" value="F:metal ion binding"/>
    <property type="evidence" value="ECO:0007669"/>
    <property type="project" value="UniProtKB-KW"/>
</dbReference>
<organism evidence="16 17">
    <name type="scientific">Brachionus calyciflorus</name>
    <dbReference type="NCBI Taxonomy" id="104777"/>
    <lineage>
        <taxon>Eukaryota</taxon>
        <taxon>Metazoa</taxon>
        <taxon>Spiralia</taxon>
        <taxon>Gnathifera</taxon>
        <taxon>Rotifera</taxon>
        <taxon>Eurotatoria</taxon>
        <taxon>Monogononta</taxon>
        <taxon>Pseudotrocha</taxon>
        <taxon>Ploima</taxon>
        <taxon>Brachionidae</taxon>
        <taxon>Brachionus</taxon>
    </lineage>
</organism>